<evidence type="ECO:0000256" key="6">
    <source>
        <dbReference type="SAM" id="Phobius"/>
    </source>
</evidence>
<feature type="domain" description="Membrane transport protein MMPL" evidence="7">
    <location>
        <begin position="54"/>
        <end position="399"/>
    </location>
</feature>
<dbReference type="Gene3D" id="1.20.1640.10">
    <property type="entry name" value="Multidrug efflux transporter AcrB transmembrane domain"/>
    <property type="match status" value="2"/>
</dbReference>
<feature type="transmembrane region" description="Helical" evidence="6">
    <location>
        <begin position="398"/>
        <end position="416"/>
    </location>
</feature>
<feature type="transmembrane region" description="Helical" evidence="6">
    <location>
        <begin position="665"/>
        <end position="684"/>
    </location>
</feature>
<keyword evidence="2" id="KW-1003">Cell membrane</keyword>
<reference evidence="8 9" key="1">
    <citation type="journal article" date="2019" name="ACS Chem. Biol.">
        <title>Identification and Mobilization of a Cryptic Antibiotic Biosynthesis Gene Locus from a Human-Pathogenic Nocardia Isolate.</title>
        <authorList>
            <person name="Herisse M."/>
            <person name="Ishida K."/>
            <person name="Porter J.L."/>
            <person name="Howden B."/>
            <person name="Hertweck C."/>
            <person name="Stinear T.P."/>
            <person name="Pidot S.J."/>
        </authorList>
    </citation>
    <scope>NUCLEOTIDE SEQUENCE [LARGE SCALE GENOMIC DNA]</scope>
    <source>
        <strain evidence="8 9">AUSMDU00024985</strain>
    </source>
</reference>
<keyword evidence="5 6" id="KW-0472">Membrane</keyword>
<protein>
    <submittedName>
        <fullName evidence="8">MMPL family transporter</fullName>
    </submittedName>
</protein>
<feature type="transmembrane region" description="Helical" evidence="6">
    <location>
        <begin position="576"/>
        <end position="597"/>
    </location>
</feature>
<keyword evidence="3 6" id="KW-0812">Transmembrane</keyword>
<evidence type="ECO:0000256" key="4">
    <source>
        <dbReference type="ARBA" id="ARBA00022989"/>
    </source>
</evidence>
<feature type="transmembrane region" description="Helical" evidence="6">
    <location>
        <begin position="230"/>
        <end position="253"/>
    </location>
</feature>
<dbReference type="Pfam" id="PF03176">
    <property type="entry name" value="MMPL"/>
    <property type="match status" value="2"/>
</dbReference>
<proteinExistence type="predicted"/>
<name>A0A6G9XTN4_NOCBR</name>
<dbReference type="SUPFAM" id="SSF82866">
    <property type="entry name" value="Multidrug efflux transporter AcrB transmembrane domain"/>
    <property type="match status" value="2"/>
</dbReference>
<feature type="transmembrane region" description="Helical" evidence="6">
    <location>
        <begin position="332"/>
        <end position="357"/>
    </location>
</feature>
<evidence type="ECO:0000259" key="7">
    <source>
        <dbReference type="Pfam" id="PF03176"/>
    </source>
</evidence>
<feature type="transmembrane region" description="Helical" evidence="6">
    <location>
        <begin position="617"/>
        <end position="637"/>
    </location>
</feature>
<feature type="transmembrane region" description="Helical" evidence="6">
    <location>
        <begin position="203"/>
        <end position="223"/>
    </location>
</feature>
<feature type="transmembrane region" description="Helical" evidence="6">
    <location>
        <begin position="690"/>
        <end position="709"/>
    </location>
</feature>
<feature type="domain" description="Membrane transport protein MMPL" evidence="7">
    <location>
        <begin position="490"/>
        <end position="724"/>
    </location>
</feature>
<evidence type="ECO:0000313" key="8">
    <source>
        <dbReference type="EMBL" id="QIS04321.1"/>
    </source>
</evidence>
<sequence length="738" mass="77538">MHRAARGEGLRRWALTMARNRRRVYIVWLLVVCAGLLGLPHLLNSLASPAITVDGSESERAGKLLGAVVPTLGNEQMVVVLNSVTANPTGAELDSAVAAVVTELGARDIVSGAIPLPRAGDRTPALAMPELLEPVHALLRDEHTAYVLVGVSGDDRERQRQAPRIQAGLDRAVSERVGDAVRPYLVGVSVFGEAVQRAEISDLLRIDLVAIPLAALLLFLVLAAPAAAAIPLAVAGASVVGTLGFFSLLVHAVPLDGMLLVGVNAIGLGIGVDYALFVVTRYRDELAAGAKPEDAVATSMATTGRTALYSGVLLLLACGSLFLVRWNVFAQAAFGTIAVVVVTLVAALTLLPALLVSATPWLGWRPRWMPHPSANTDPVPGSRKLLPRWAAHLMRRPWPYVIGITVGMGVLAMPAMDLRPGTDMEERALAGTPFIVGRTISDRDVPGLSSIVYIVAQPADGAAELGVTPLLAALRADPGVAAVGHLSTGEGGTAILAVPGSTVNSPASIQLVQRIRETIVPATLPPGSTVLVGGASALTADVLTETSTKLWQVIGCVLGVMFLVLTWALRSLLLPLKALVMSLLATGAAFGLMALAFPRDMAAEDHSLGSSAIWPQVPLIVFAVLFGLTTDYELFLVRRIQEEYRRTADNGHSIVAGLCATARPISLAAAIIAVAFGSLLVSSIESVRAFGFAVAAGLIIDATVLRLALVPALMQLMGRWNWWFPLPTDHGKAQLVKE</sequence>
<evidence type="ECO:0000256" key="3">
    <source>
        <dbReference type="ARBA" id="ARBA00022692"/>
    </source>
</evidence>
<evidence type="ECO:0000313" key="9">
    <source>
        <dbReference type="Proteomes" id="UP000501705"/>
    </source>
</evidence>
<evidence type="ECO:0000256" key="5">
    <source>
        <dbReference type="ARBA" id="ARBA00023136"/>
    </source>
</evidence>
<dbReference type="PANTHER" id="PTHR33406">
    <property type="entry name" value="MEMBRANE PROTEIN MJ1562-RELATED"/>
    <property type="match status" value="1"/>
</dbReference>
<dbReference type="EMBL" id="CP046171">
    <property type="protein sequence ID" value="QIS04321.1"/>
    <property type="molecule type" value="Genomic_DNA"/>
</dbReference>
<feature type="transmembrane region" description="Helical" evidence="6">
    <location>
        <begin position="259"/>
        <end position="279"/>
    </location>
</feature>
<evidence type="ECO:0000256" key="2">
    <source>
        <dbReference type="ARBA" id="ARBA00022475"/>
    </source>
</evidence>
<dbReference type="Proteomes" id="UP000501705">
    <property type="component" value="Chromosome"/>
</dbReference>
<dbReference type="AlphaFoldDB" id="A0A6G9XTN4"/>
<dbReference type="InterPro" id="IPR004869">
    <property type="entry name" value="MMPL_dom"/>
</dbReference>
<accession>A0A6G9XTN4</accession>
<comment type="subcellular location">
    <subcellularLocation>
        <location evidence="1">Cell membrane</location>
        <topology evidence="1">Multi-pass membrane protein</topology>
    </subcellularLocation>
</comment>
<feature type="transmembrane region" description="Helical" evidence="6">
    <location>
        <begin position="307"/>
        <end position="326"/>
    </location>
</feature>
<feature type="transmembrane region" description="Helical" evidence="6">
    <location>
        <begin position="550"/>
        <end position="569"/>
    </location>
</feature>
<keyword evidence="4 6" id="KW-1133">Transmembrane helix</keyword>
<evidence type="ECO:0000256" key="1">
    <source>
        <dbReference type="ARBA" id="ARBA00004651"/>
    </source>
</evidence>
<dbReference type="GO" id="GO:0005886">
    <property type="term" value="C:plasma membrane"/>
    <property type="evidence" value="ECO:0007669"/>
    <property type="project" value="UniProtKB-SubCell"/>
</dbReference>
<organism evidence="8 9">
    <name type="scientific">Nocardia brasiliensis</name>
    <dbReference type="NCBI Taxonomy" id="37326"/>
    <lineage>
        <taxon>Bacteria</taxon>
        <taxon>Bacillati</taxon>
        <taxon>Actinomycetota</taxon>
        <taxon>Actinomycetes</taxon>
        <taxon>Mycobacteriales</taxon>
        <taxon>Nocardiaceae</taxon>
        <taxon>Nocardia</taxon>
    </lineage>
</organism>
<gene>
    <name evidence="8" type="ORF">F5X71_20070</name>
</gene>
<dbReference type="PANTHER" id="PTHR33406:SF13">
    <property type="entry name" value="MEMBRANE PROTEIN YDFJ"/>
    <property type="match status" value="1"/>
</dbReference>
<dbReference type="InterPro" id="IPR050545">
    <property type="entry name" value="Mycobact_MmpL"/>
</dbReference>